<dbReference type="AlphaFoldDB" id="A0A679BCA8"/>
<proteinExistence type="predicted"/>
<organism evidence="1">
    <name type="scientific">Oryza glaberrima</name>
    <name type="common">African rice</name>
    <dbReference type="NCBI Taxonomy" id="4538"/>
    <lineage>
        <taxon>Eukaryota</taxon>
        <taxon>Viridiplantae</taxon>
        <taxon>Streptophyta</taxon>
        <taxon>Embryophyta</taxon>
        <taxon>Tracheophyta</taxon>
        <taxon>Spermatophyta</taxon>
        <taxon>Magnoliopsida</taxon>
        <taxon>Liliopsida</taxon>
        <taxon>Poales</taxon>
        <taxon>Poaceae</taxon>
        <taxon>BOP clade</taxon>
        <taxon>Oryzoideae</taxon>
        <taxon>Oryzeae</taxon>
        <taxon>Oryzinae</taxon>
        <taxon>Oryza</taxon>
    </lineage>
</organism>
<dbReference type="EMBL" id="AP018860">
    <property type="protein sequence ID" value="BBF89454.1"/>
    <property type="molecule type" value="Genomic_DNA"/>
</dbReference>
<name>A0A679BCA8_ORYGL</name>
<sequence length="146" mass="15737">MGTAAAWGASAASQDDISIRPNNQGKHMLCCEELKERLTPERGLWCVQPWQAGKSIAYCEEDDEQVPRAIGISFPSSAIASPGLVAFSASSVAHGQYLNAKQRKKWSSVMRRCGACESGAFVSDLMLAEPPARADGNFRRAAAFDD</sequence>
<reference evidence="1" key="1">
    <citation type="submission" date="2018-08" db="EMBL/GenBank/DDBJ databases">
        <title>Oryza glaberrima genomic DNA, chromosome 11, BAC clone:Ogla0085P19.</title>
        <authorList>
            <person name="Wu J."/>
            <person name="Kanamori H."/>
        </authorList>
    </citation>
    <scope>NUCLEOTIDE SEQUENCE</scope>
    <source>
        <strain evidence="1">IRGC104038</strain>
    </source>
</reference>
<gene>
    <name evidence="1" type="primary">Ogla0085P19.11</name>
</gene>
<evidence type="ECO:0000313" key="1">
    <source>
        <dbReference type="EMBL" id="BBF89454.1"/>
    </source>
</evidence>
<accession>A0A679BCA8</accession>
<protein>
    <submittedName>
        <fullName evidence="1">Uncharacterized protein</fullName>
    </submittedName>
</protein>